<dbReference type="SUPFAM" id="SSF46785">
    <property type="entry name" value="Winged helix' DNA-binding domain"/>
    <property type="match status" value="1"/>
</dbReference>
<dbReference type="InterPro" id="IPR011991">
    <property type="entry name" value="ArsR-like_HTH"/>
</dbReference>
<accession>A0A368VLN6</accession>
<dbReference type="PIRSF" id="PIRSF030050">
    <property type="entry name" value="UCP030050_HTH"/>
    <property type="match status" value="1"/>
</dbReference>
<dbReference type="InterPro" id="IPR001845">
    <property type="entry name" value="HTH_ArsR_DNA-bd_dom"/>
</dbReference>
<keyword evidence="4" id="KW-1185">Reference proteome</keyword>
<keyword evidence="1" id="KW-0238">DNA-binding</keyword>
<evidence type="ECO:0000313" key="3">
    <source>
        <dbReference type="EMBL" id="RCW41872.1"/>
    </source>
</evidence>
<dbReference type="EMBL" id="QPJD01000020">
    <property type="protein sequence ID" value="RCW41872.1"/>
    <property type="molecule type" value="Genomic_DNA"/>
</dbReference>
<evidence type="ECO:0000256" key="1">
    <source>
        <dbReference type="ARBA" id="ARBA00023125"/>
    </source>
</evidence>
<organism evidence="3 4">
    <name type="scientific">Paenibacillus prosopidis</name>
    <dbReference type="NCBI Taxonomy" id="630520"/>
    <lineage>
        <taxon>Bacteria</taxon>
        <taxon>Bacillati</taxon>
        <taxon>Bacillota</taxon>
        <taxon>Bacilli</taxon>
        <taxon>Bacillales</taxon>
        <taxon>Paenibacillaceae</taxon>
        <taxon>Paenibacillus</taxon>
    </lineage>
</organism>
<dbReference type="Pfam" id="PF01022">
    <property type="entry name" value="HTH_5"/>
    <property type="match status" value="1"/>
</dbReference>
<gene>
    <name evidence="3" type="ORF">DFP97_1206</name>
</gene>
<dbReference type="RefSeq" id="WP_114383459.1">
    <property type="nucleotide sequence ID" value="NZ_QPJD01000020.1"/>
</dbReference>
<dbReference type="OrthoDB" id="9781958at2"/>
<dbReference type="InterPro" id="IPR016943">
    <property type="entry name" value="UCP030050_HTH"/>
</dbReference>
<dbReference type="Proteomes" id="UP000252415">
    <property type="component" value="Unassembled WGS sequence"/>
</dbReference>
<dbReference type="InterPro" id="IPR036388">
    <property type="entry name" value="WH-like_DNA-bd_sf"/>
</dbReference>
<proteinExistence type="predicted"/>
<sequence length="306" mass="34444">MIHANTDESWLPLYEALASPVRLSIINLLANNLMNVKELAESLGLSSAIVTMHVKKLEKAGIVQTKMVRKHGGTHKICTLAERSISIELPHPTLDVKKVHEVSVPVGHFTQFEVFPTCGIATVDKMIGQFDDPRFFLEPERMNASILWFGKGYVEYKVPNYLLAGQRPVALEITVELGSEAPGINENWPSDINFTLNGMDIGMWTSPGDYGEVRGRYSPPWWQDRVNQYGLLKVIRIQEDGTLIDGQHMSSVGIGEIGLERNYWTFRIEVKEDAVHVGGLTLYGKGFGNYNHDMMFRVFYEDARSS</sequence>
<dbReference type="PANTHER" id="PTHR38600:SF1">
    <property type="entry name" value="TRANSCRIPTIONAL REGULATORY PROTEIN"/>
    <property type="match status" value="1"/>
</dbReference>
<evidence type="ECO:0000259" key="2">
    <source>
        <dbReference type="PROSITE" id="PS50987"/>
    </source>
</evidence>
<dbReference type="AlphaFoldDB" id="A0A368VLN6"/>
<protein>
    <submittedName>
        <fullName evidence="3">ArsR family transcriptional regulator</fullName>
    </submittedName>
</protein>
<evidence type="ECO:0000313" key="4">
    <source>
        <dbReference type="Proteomes" id="UP000252415"/>
    </source>
</evidence>
<dbReference type="GO" id="GO:0003677">
    <property type="term" value="F:DNA binding"/>
    <property type="evidence" value="ECO:0007669"/>
    <property type="project" value="UniProtKB-KW"/>
</dbReference>
<feature type="domain" description="HTH arsR-type" evidence="2">
    <location>
        <begin position="2"/>
        <end position="96"/>
    </location>
</feature>
<dbReference type="CDD" id="cd00090">
    <property type="entry name" value="HTH_ARSR"/>
    <property type="match status" value="1"/>
</dbReference>
<dbReference type="PROSITE" id="PS50987">
    <property type="entry name" value="HTH_ARSR_2"/>
    <property type="match status" value="1"/>
</dbReference>
<dbReference type="Gene3D" id="1.10.10.10">
    <property type="entry name" value="Winged helix-like DNA-binding domain superfamily/Winged helix DNA-binding domain"/>
    <property type="match status" value="1"/>
</dbReference>
<dbReference type="InterPro" id="IPR036390">
    <property type="entry name" value="WH_DNA-bd_sf"/>
</dbReference>
<dbReference type="GO" id="GO:0003700">
    <property type="term" value="F:DNA-binding transcription factor activity"/>
    <property type="evidence" value="ECO:0007669"/>
    <property type="project" value="InterPro"/>
</dbReference>
<name>A0A368VLN6_9BACL</name>
<comment type="caution">
    <text evidence="3">The sequence shown here is derived from an EMBL/GenBank/DDBJ whole genome shotgun (WGS) entry which is preliminary data.</text>
</comment>
<reference evidence="3 4" key="1">
    <citation type="submission" date="2018-07" db="EMBL/GenBank/DDBJ databases">
        <title>Genomic Encyclopedia of Type Strains, Phase III (KMG-III): the genomes of soil and plant-associated and newly described type strains.</title>
        <authorList>
            <person name="Whitman W."/>
        </authorList>
    </citation>
    <scope>NUCLEOTIDE SEQUENCE [LARGE SCALE GENOMIC DNA]</scope>
    <source>
        <strain evidence="3 4">CECT 7506</strain>
    </source>
</reference>
<dbReference type="SMART" id="SM00418">
    <property type="entry name" value="HTH_ARSR"/>
    <property type="match status" value="1"/>
</dbReference>
<dbReference type="PANTHER" id="PTHR38600">
    <property type="entry name" value="TRANSCRIPTIONAL REGULATORY PROTEIN"/>
    <property type="match status" value="1"/>
</dbReference>